<evidence type="ECO:0000313" key="1">
    <source>
        <dbReference type="EMBL" id="NRT19880.1"/>
    </source>
</evidence>
<sequence length="203" mass="22872">MKTCHYAFYGSLLWLTACSTEPVASEQTKNQPASIAAPVTAPPINTVHQFLGWYKQHEEQLNTMPLVPAANDKDTVNIYAIDFAVVESYLHQLQSSGSLSPAFLLTQRDYFKHCQDSLQTRLQTDGPPFGLDYDRILYTQDAESQVQLLLRSRPASVVVKGDTARVVYHWQESEMSEGPDLSFILARKQGQWLIIAIRPILSE</sequence>
<organism evidence="1 2">
    <name type="scientific">Hymenobacter caeli</name>
    <dbReference type="NCBI Taxonomy" id="2735894"/>
    <lineage>
        <taxon>Bacteria</taxon>
        <taxon>Pseudomonadati</taxon>
        <taxon>Bacteroidota</taxon>
        <taxon>Cytophagia</taxon>
        <taxon>Cytophagales</taxon>
        <taxon>Hymenobacteraceae</taxon>
        <taxon>Hymenobacter</taxon>
    </lineage>
</organism>
<accession>A0ABX2FU12</accession>
<proteinExistence type="predicted"/>
<evidence type="ECO:0008006" key="3">
    <source>
        <dbReference type="Google" id="ProtNLM"/>
    </source>
</evidence>
<name>A0ABX2FU12_9BACT</name>
<reference evidence="1 2" key="1">
    <citation type="submission" date="2020-05" db="EMBL/GenBank/DDBJ databases">
        <title>Genomic Encyclopedia of Type Strains, Phase IV (KMG-V): Genome sequencing to study the core and pangenomes of soil and plant-associated prokaryotes.</title>
        <authorList>
            <person name="Whitman W."/>
        </authorList>
    </citation>
    <scope>NUCLEOTIDE SEQUENCE [LARGE SCALE GENOMIC DNA]</scope>
    <source>
        <strain evidence="1 2">9A</strain>
    </source>
</reference>
<gene>
    <name evidence="1" type="ORF">HNP98_002716</name>
</gene>
<dbReference type="Proteomes" id="UP000779507">
    <property type="component" value="Unassembled WGS sequence"/>
</dbReference>
<comment type="caution">
    <text evidence="1">The sequence shown here is derived from an EMBL/GenBank/DDBJ whole genome shotgun (WGS) entry which is preliminary data.</text>
</comment>
<dbReference type="PROSITE" id="PS51257">
    <property type="entry name" value="PROKAR_LIPOPROTEIN"/>
    <property type="match status" value="1"/>
</dbReference>
<keyword evidence="2" id="KW-1185">Reference proteome</keyword>
<dbReference type="EMBL" id="JABSNP010000012">
    <property type="protein sequence ID" value="NRT19880.1"/>
    <property type="molecule type" value="Genomic_DNA"/>
</dbReference>
<evidence type="ECO:0000313" key="2">
    <source>
        <dbReference type="Proteomes" id="UP000779507"/>
    </source>
</evidence>
<dbReference type="RefSeq" id="WP_173810591.1">
    <property type="nucleotide sequence ID" value="NZ_JABSNP010000012.1"/>
</dbReference>
<protein>
    <recommendedName>
        <fullName evidence="3">DUF3828 domain-containing protein</fullName>
    </recommendedName>
</protein>